<name>A0ABS7Z4G1_9SPHI</name>
<proteinExistence type="predicted"/>
<evidence type="ECO:0000313" key="1">
    <source>
        <dbReference type="EMBL" id="MCA5003644.1"/>
    </source>
</evidence>
<gene>
    <name evidence="1" type="ORF">IPZ78_00610</name>
</gene>
<accession>A0ABS7Z4G1</accession>
<reference evidence="1" key="1">
    <citation type="submission" date="2020-10" db="EMBL/GenBank/DDBJ databases">
        <authorList>
            <person name="Lu T."/>
            <person name="Wang Q."/>
            <person name="Han X."/>
        </authorList>
    </citation>
    <scope>NUCLEOTIDE SEQUENCE</scope>
    <source>
        <strain evidence="1">WQ 366</strain>
    </source>
</reference>
<dbReference type="EMBL" id="JADEYP010000001">
    <property type="protein sequence ID" value="MCA5003644.1"/>
    <property type="molecule type" value="Genomic_DNA"/>
</dbReference>
<dbReference type="PROSITE" id="PS51257">
    <property type="entry name" value="PROKAR_LIPOPROTEIN"/>
    <property type="match status" value="1"/>
</dbReference>
<comment type="caution">
    <text evidence="1">The sequence shown here is derived from an EMBL/GenBank/DDBJ whole genome shotgun (WGS) entry which is preliminary data.</text>
</comment>
<dbReference type="Pfam" id="PF16132">
    <property type="entry name" value="DUF4843"/>
    <property type="match status" value="1"/>
</dbReference>
<sequence length="246" mass="28864">MKKFLNLYILSIALFISCAKEEIKLFEIEKDGIQFEPISNQFNSSVDFSFQSIEELDEWGWPMKSYLGDSIQEYPTKLIVSILGREMDKDRNFKLIAKEGEGLSPELIEFKENYVFRASRRTDTIDVILKRPAQRGKFKVDVTFLNEDNSGDFSLGAEEKLNFTFNITDQYPKPSDWDGRKDWLGEYSEEKYAFIVTKLNIIYGYYVDWGAHNLFLRNALEEYNRINPGNPKNFTFPVNTKSIWVW</sequence>
<protein>
    <submittedName>
        <fullName evidence="1">DUF4843 domain-containing protein</fullName>
    </submittedName>
</protein>
<evidence type="ECO:0000313" key="2">
    <source>
        <dbReference type="Proteomes" id="UP001165302"/>
    </source>
</evidence>
<dbReference type="RefSeq" id="WP_225550980.1">
    <property type="nucleotide sequence ID" value="NZ_JADEYP010000001.1"/>
</dbReference>
<dbReference type="Proteomes" id="UP001165302">
    <property type="component" value="Unassembled WGS sequence"/>
</dbReference>
<dbReference type="InterPro" id="IPR032299">
    <property type="entry name" value="DUF4843"/>
</dbReference>
<keyword evidence="2" id="KW-1185">Reference proteome</keyword>
<organism evidence="1 2">
    <name type="scientific">Sphingobacterium bovistauri</name>
    <dbReference type="NCBI Taxonomy" id="2781959"/>
    <lineage>
        <taxon>Bacteria</taxon>
        <taxon>Pseudomonadati</taxon>
        <taxon>Bacteroidota</taxon>
        <taxon>Sphingobacteriia</taxon>
        <taxon>Sphingobacteriales</taxon>
        <taxon>Sphingobacteriaceae</taxon>
        <taxon>Sphingobacterium</taxon>
    </lineage>
</organism>